<keyword evidence="2" id="KW-1185">Reference proteome</keyword>
<dbReference type="InterPro" id="IPR058238">
    <property type="entry name" value="Lant_leader_dom"/>
</dbReference>
<organism evidence="1 2">
    <name type="scientific">Pedobacter lusitanus</name>
    <dbReference type="NCBI Taxonomy" id="1503925"/>
    <lineage>
        <taxon>Bacteria</taxon>
        <taxon>Pseudomonadati</taxon>
        <taxon>Bacteroidota</taxon>
        <taxon>Sphingobacteriia</taxon>
        <taxon>Sphingobacteriales</taxon>
        <taxon>Sphingobacteriaceae</taxon>
        <taxon>Pedobacter</taxon>
    </lineage>
</organism>
<dbReference type="EMBL" id="JXRA01000017">
    <property type="protein sequence ID" value="KIO78267.1"/>
    <property type="molecule type" value="Genomic_DNA"/>
</dbReference>
<name>A0A0D0GM04_9SPHI</name>
<dbReference type="STRING" id="1503925.TH53_04420"/>
<dbReference type="AlphaFoldDB" id="A0A0D0GM04"/>
<dbReference type="NCBIfam" id="NF038153">
    <property type="entry name" value="lant_leader_L1a"/>
    <property type="match status" value="1"/>
</dbReference>
<proteinExistence type="predicted"/>
<evidence type="ECO:0000313" key="1">
    <source>
        <dbReference type="EMBL" id="KIO78267.1"/>
    </source>
</evidence>
<protein>
    <submittedName>
        <fullName evidence="1">Uncharacterized protein</fullName>
    </submittedName>
</protein>
<comment type="caution">
    <text evidence="1">The sequence shown here is derived from an EMBL/GenBank/DDBJ whole genome shotgun (WGS) entry which is preliminary data.</text>
</comment>
<dbReference type="Proteomes" id="UP000032049">
    <property type="component" value="Unassembled WGS sequence"/>
</dbReference>
<accession>A0A0D0GM04</accession>
<gene>
    <name evidence="1" type="ORF">TH53_04420</name>
</gene>
<sequence length="79" mass="8989">MGTLKFLFLILFNNNLTKRIMKTPKSLLNLNKRTIVKLNTEQMKYIAGGRPQARETFDTTMMTTGTPGTVVVLTIHNNF</sequence>
<reference evidence="1 2" key="1">
    <citation type="submission" date="2015-01" db="EMBL/GenBank/DDBJ databases">
        <title>Draft genome sequence of Pedobacter sp. NL19 isolated from sludge of an effluent treatment pond in an abandoned uranium mine.</title>
        <authorList>
            <person name="Santos T."/>
            <person name="Caetano T."/>
            <person name="Covas C."/>
            <person name="Cruz A."/>
            <person name="Mendo S."/>
        </authorList>
    </citation>
    <scope>NUCLEOTIDE SEQUENCE [LARGE SCALE GENOMIC DNA]</scope>
    <source>
        <strain evidence="1 2">NL19</strain>
    </source>
</reference>
<evidence type="ECO:0000313" key="2">
    <source>
        <dbReference type="Proteomes" id="UP000032049"/>
    </source>
</evidence>